<dbReference type="SUPFAM" id="SSF53448">
    <property type="entry name" value="Nucleotide-diphospho-sugar transferases"/>
    <property type="match status" value="1"/>
</dbReference>
<organism evidence="6 7">
    <name type="scientific">Candidatus Abyssobacteria bacterium SURF_17</name>
    <dbReference type="NCBI Taxonomy" id="2093361"/>
    <lineage>
        <taxon>Bacteria</taxon>
        <taxon>Pseudomonadati</taxon>
        <taxon>Candidatus Hydrogenedentota</taxon>
        <taxon>Candidatus Abyssobacteria</taxon>
    </lineage>
</organism>
<keyword evidence="4" id="KW-0472">Membrane</keyword>
<evidence type="ECO:0000313" key="7">
    <source>
        <dbReference type="Proteomes" id="UP000285961"/>
    </source>
</evidence>
<keyword evidence="4" id="KW-1133">Transmembrane helix</keyword>
<proteinExistence type="inferred from homology"/>
<gene>
    <name evidence="6" type="ORF">C4532_17725</name>
</gene>
<feature type="domain" description="Glycosyltransferase 2-like" evidence="5">
    <location>
        <begin position="63"/>
        <end position="197"/>
    </location>
</feature>
<dbReference type="AlphaFoldDB" id="A0A419EQ43"/>
<evidence type="ECO:0000256" key="2">
    <source>
        <dbReference type="ARBA" id="ARBA00022676"/>
    </source>
</evidence>
<dbReference type="PANTHER" id="PTHR43630:SF1">
    <property type="entry name" value="POLY-BETA-1,6-N-ACETYL-D-GLUCOSAMINE SYNTHASE"/>
    <property type="match status" value="1"/>
</dbReference>
<sequence length="468" mass="53258">MTTFLVAFAVAFNYFIGIYYGIVNLIYTAFLATALGAILRHVERIKYSAAGDLRMSPETPPISVLIPAYNEQVTINAAVKSALSMNYPFFDVIIINDGSTDGTLKELIDVYDLMKIDLVYRDVIKTKAVRGFYYNPQVPNLMVIDKERGGKADALNSGVNMCQSPYFCSVDADSVLERDALLRLISPVLESTVPVIACGGVVRTLNGATIKDGVIERIGLPKSVLAMFQIVEYLRAFLFGRVGLDSVNAILILSGAFSLFNKASVIEVGGYSLNNVTEDMELIVRLHRHNAKNRRQYRIRFISDPICWTEVPETFKMLGRQRRRWHLGLLQSILQHKSLVFNPAYGRLGMFVMPYYLFVEVLSPVVEVIGYLVVVLSYLIGIISVEFFLLFLTLAIFYGTLLSTAGVFLEELTYRRYPEWSHMFKLLLFGFLENFGYRQLNSIWRVQAIFKYVVGQREWEYVRRRRES</sequence>
<feature type="transmembrane region" description="Helical" evidence="4">
    <location>
        <begin position="355"/>
        <end position="381"/>
    </location>
</feature>
<evidence type="ECO:0000259" key="5">
    <source>
        <dbReference type="Pfam" id="PF00535"/>
    </source>
</evidence>
<feature type="transmembrane region" description="Helical" evidence="4">
    <location>
        <begin position="12"/>
        <end position="39"/>
    </location>
</feature>
<dbReference type="EMBL" id="QZKI01000127">
    <property type="protein sequence ID" value="RJP65403.1"/>
    <property type="molecule type" value="Genomic_DNA"/>
</dbReference>
<keyword evidence="3 6" id="KW-0808">Transferase</keyword>
<feature type="transmembrane region" description="Helical" evidence="4">
    <location>
        <begin position="387"/>
        <end position="409"/>
    </location>
</feature>
<keyword evidence="4" id="KW-0812">Transmembrane</keyword>
<keyword evidence="2" id="KW-0328">Glycosyltransferase</keyword>
<dbReference type="GO" id="GO:0016757">
    <property type="term" value="F:glycosyltransferase activity"/>
    <property type="evidence" value="ECO:0007669"/>
    <property type="project" value="UniProtKB-KW"/>
</dbReference>
<dbReference type="CDD" id="cd06423">
    <property type="entry name" value="CESA_like"/>
    <property type="match status" value="1"/>
</dbReference>
<comment type="similarity">
    <text evidence="1">Belongs to the glycosyltransferase 2 family.</text>
</comment>
<dbReference type="Gene3D" id="3.90.550.10">
    <property type="entry name" value="Spore Coat Polysaccharide Biosynthesis Protein SpsA, Chain A"/>
    <property type="match status" value="1"/>
</dbReference>
<dbReference type="Pfam" id="PF03142">
    <property type="entry name" value="Chitin_synth_2"/>
    <property type="match status" value="1"/>
</dbReference>
<evidence type="ECO:0000313" key="6">
    <source>
        <dbReference type="EMBL" id="RJP65403.1"/>
    </source>
</evidence>
<dbReference type="InterPro" id="IPR001173">
    <property type="entry name" value="Glyco_trans_2-like"/>
</dbReference>
<protein>
    <submittedName>
        <fullName evidence="6">Glycosyltransferase family 2 protein</fullName>
    </submittedName>
</protein>
<evidence type="ECO:0000256" key="1">
    <source>
        <dbReference type="ARBA" id="ARBA00006739"/>
    </source>
</evidence>
<evidence type="ECO:0000256" key="3">
    <source>
        <dbReference type="ARBA" id="ARBA00022679"/>
    </source>
</evidence>
<name>A0A419EQ43_9BACT</name>
<dbReference type="Pfam" id="PF00535">
    <property type="entry name" value="Glycos_transf_2"/>
    <property type="match status" value="1"/>
</dbReference>
<comment type="caution">
    <text evidence="6">The sequence shown here is derived from an EMBL/GenBank/DDBJ whole genome shotgun (WGS) entry which is preliminary data.</text>
</comment>
<dbReference type="PANTHER" id="PTHR43630">
    <property type="entry name" value="POLY-BETA-1,6-N-ACETYL-D-GLUCOSAMINE SYNTHASE"/>
    <property type="match status" value="1"/>
</dbReference>
<evidence type="ECO:0000256" key="4">
    <source>
        <dbReference type="SAM" id="Phobius"/>
    </source>
</evidence>
<dbReference type="Proteomes" id="UP000285961">
    <property type="component" value="Unassembled WGS sequence"/>
</dbReference>
<dbReference type="InterPro" id="IPR029044">
    <property type="entry name" value="Nucleotide-diphossugar_trans"/>
</dbReference>
<reference evidence="6 7" key="1">
    <citation type="journal article" date="2017" name="ISME J.">
        <title>Energy and carbon metabolisms in a deep terrestrial subsurface fluid microbial community.</title>
        <authorList>
            <person name="Momper L."/>
            <person name="Jungbluth S.P."/>
            <person name="Lee M.D."/>
            <person name="Amend J.P."/>
        </authorList>
    </citation>
    <scope>NUCLEOTIDE SEQUENCE [LARGE SCALE GENOMIC DNA]</scope>
    <source>
        <strain evidence="6">SURF_17</strain>
    </source>
</reference>
<accession>A0A419EQ43</accession>